<proteinExistence type="predicted"/>
<evidence type="ECO:0000313" key="3">
    <source>
        <dbReference type="Proteomes" id="UP000708208"/>
    </source>
</evidence>
<comment type="caution">
    <text evidence="2">The sequence shown here is derived from an EMBL/GenBank/DDBJ whole genome shotgun (WGS) entry which is preliminary data.</text>
</comment>
<name>A0A8J2NNF0_9HEXA</name>
<reference evidence="2" key="1">
    <citation type="submission" date="2021-06" db="EMBL/GenBank/DDBJ databases">
        <authorList>
            <person name="Hodson N. C."/>
            <person name="Mongue J. A."/>
            <person name="Jaron S. K."/>
        </authorList>
    </citation>
    <scope>NUCLEOTIDE SEQUENCE</scope>
</reference>
<keyword evidence="1" id="KW-1133">Transmembrane helix</keyword>
<keyword evidence="1" id="KW-0812">Transmembrane</keyword>
<keyword evidence="1" id="KW-0472">Membrane</keyword>
<accession>A0A8J2NNF0</accession>
<protein>
    <submittedName>
        <fullName evidence="2">Uncharacterized protein</fullName>
    </submittedName>
</protein>
<evidence type="ECO:0000256" key="1">
    <source>
        <dbReference type="SAM" id="Phobius"/>
    </source>
</evidence>
<feature type="transmembrane region" description="Helical" evidence="1">
    <location>
        <begin position="18"/>
        <end position="39"/>
    </location>
</feature>
<gene>
    <name evidence="2" type="ORF">AFUS01_LOCUS8956</name>
</gene>
<feature type="non-terminal residue" evidence="2">
    <location>
        <position position="1"/>
    </location>
</feature>
<organism evidence="2 3">
    <name type="scientific">Allacma fusca</name>
    <dbReference type="NCBI Taxonomy" id="39272"/>
    <lineage>
        <taxon>Eukaryota</taxon>
        <taxon>Metazoa</taxon>
        <taxon>Ecdysozoa</taxon>
        <taxon>Arthropoda</taxon>
        <taxon>Hexapoda</taxon>
        <taxon>Collembola</taxon>
        <taxon>Symphypleona</taxon>
        <taxon>Sminthuridae</taxon>
        <taxon>Allacma</taxon>
    </lineage>
</organism>
<sequence>FGRLFQPSKKYTVREKCIVVLPGLIVFACIFVGILMTTFCKDGHLFQLLPNSWQNPGTFTLLSLVELYVVWLNGIASVLFLLNCILFFENAQKTLKKEIDSLRNLDSRNLDVEQCISQCVRHQLLIQVFNEGYSRLTIWCGPDFVVVGNAFLIYSVLWERLLLTGIYDDDKEGIASTAQAW</sequence>
<dbReference type="EMBL" id="CAJVCH010063169">
    <property type="protein sequence ID" value="CAG7719641.1"/>
    <property type="molecule type" value="Genomic_DNA"/>
</dbReference>
<dbReference type="Proteomes" id="UP000708208">
    <property type="component" value="Unassembled WGS sequence"/>
</dbReference>
<feature type="transmembrane region" description="Helical" evidence="1">
    <location>
        <begin position="59"/>
        <end position="88"/>
    </location>
</feature>
<keyword evidence="3" id="KW-1185">Reference proteome</keyword>
<dbReference type="AlphaFoldDB" id="A0A8J2NNF0"/>
<evidence type="ECO:0000313" key="2">
    <source>
        <dbReference type="EMBL" id="CAG7719641.1"/>
    </source>
</evidence>